<dbReference type="InterPro" id="IPR008972">
    <property type="entry name" value="Cupredoxin"/>
</dbReference>
<comment type="similarity">
    <text evidence="2">Belongs to the EfeM/EfeO family.</text>
</comment>
<feature type="transmembrane region" description="Helical" evidence="4">
    <location>
        <begin position="12"/>
        <end position="34"/>
    </location>
</feature>
<proteinExistence type="inferred from homology"/>
<accession>V8QUE9</accession>
<dbReference type="Pfam" id="PF09375">
    <property type="entry name" value="Peptidase_M75"/>
    <property type="match status" value="1"/>
</dbReference>
<keyword evidence="3" id="KW-0732">Signal</keyword>
<dbReference type="InterPro" id="IPR050894">
    <property type="entry name" value="EfeM/EfeO_iron_uptake"/>
</dbReference>
<dbReference type="PANTHER" id="PTHR39192:SF1">
    <property type="entry name" value="IRON UPTAKE SYSTEM COMPONENT EFEO"/>
    <property type="match status" value="1"/>
</dbReference>
<dbReference type="InterPro" id="IPR028096">
    <property type="entry name" value="EfeO_Cupredoxin"/>
</dbReference>
<dbReference type="InterPro" id="IPR053377">
    <property type="entry name" value="Iron_uptake_EfeM/EfeO"/>
</dbReference>
<dbReference type="NCBIfam" id="NF041757">
    <property type="entry name" value="EfeO"/>
    <property type="match status" value="1"/>
</dbReference>
<reference evidence="7 8" key="1">
    <citation type="journal article" date="2014" name="Genome Announc.">
        <title>Draft Genome Sequence of Advenella kashmirensis Strain W13003, a Polycyclic Aromatic Hydrocarbon-Degrading Bacterium.</title>
        <authorList>
            <person name="Wang X."/>
            <person name="Jin D."/>
            <person name="Zhou L."/>
            <person name="Wu L."/>
            <person name="An W."/>
            <person name="Zhao L."/>
        </authorList>
    </citation>
    <scope>NUCLEOTIDE SEQUENCE [LARGE SCALE GENOMIC DNA]</scope>
    <source>
        <strain evidence="7 8">W13003</strain>
    </source>
</reference>
<keyword evidence="4" id="KW-1133">Transmembrane helix</keyword>
<dbReference type="NCBIfam" id="NF007697">
    <property type="entry name" value="PRK10378.1"/>
    <property type="match status" value="1"/>
</dbReference>
<dbReference type="InterPro" id="IPR018976">
    <property type="entry name" value="Imelysin-like"/>
</dbReference>
<dbReference type="InterPro" id="IPR034981">
    <property type="entry name" value="Imelysin-like_EfeO/Algp7"/>
</dbReference>
<dbReference type="Gene3D" id="1.20.1420.20">
    <property type="entry name" value="M75 peptidase, HXXE motif"/>
    <property type="match status" value="1"/>
</dbReference>
<feature type="domain" description="Imelysin-like" evidence="5">
    <location>
        <begin position="154"/>
        <end position="378"/>
    </location>
</feature>
<dbReference type="AlphaFoldDB" id="V8QUE9"/>
<keyword evidence="8" id="KW-1185">Reference proteome</keyword>
<dbReference type="RefSeq" id="WP_024004767.1">
    <property type="nucleotide sequence ID" value="NZ_KI650979.1"/>
</dbReference>
<keyword evidence="4" id="KW-0812">Transmembrane</keyword>
<dbReference type="EMBL" id="AYXT01000009">
    <property type="protein sequence ID" value="ETF02950.1"/>
    <property type="molecule type" value="Genomic_DNA"/>
</dbReference>
<comment type="caution">
    <text evidence="7">The sequence shown here is derived from an EMBL/GenBank/DDBJ whole genome shotgun (WGS) entry which is preliminary data.</text>
</comment>
<evidence type="ECO:0000259" key="6">
    <source>
        <dbReference type="Pfam" id="PF13473"/>
    </source>
</evidence>
<dbReference type="PATRIC" id="fig|1424334.3.peg.1797"/>
<dbReference type="SUPFAM" id="SSF49503">
    <property type="entry name" value="Cupredoxins"/>
    <property type="match status" value="1"/>
</dbReference>
<dbReference type="InterPro" id="IPR038352">
    <property type="entry name" value="Imelysin_sf"/>
</dbReference>
<name>V8QUE9_9BURK</name>
<dbReference type="PANTHER" id="PTHR39192">
    <property type="entry name" value="IRON UPTAKE SYSTEM COMPONENT EFEO"/>
    <property type="match status" value="1"/>
</dbReference>
<dbReference type="Gene3D" id="2.60.40.420">
    <property type="entry name" value="Cupredoxins - blue copper proteins"/>
    <property type="match status" value="1"/>
</dbReference>
<dbReference type="CDD" id="cd14656">
    <property type="entry name" value="Imelysin-like_EfeO"/>
    <property type="match status" value="1"/>
</dbReference>
<evidence type="ECO:0000256" key="3">
    <source>
        <dbReference type="ARBA" id="ARBA00022729"/>
    </source>
</evidence>
<dbReference type="eggNOG" id="COG2822">
    <property type="taxonomic scope" value="Bacteria"/>
</dbReference>
<dbReference type="STRING" id="1424334.W822_08955"/>
<evidence type="ECO:0000259" key="5">
    <source>
        <dbReference type="Pfam" id="PF09375"/>
    </source>
</evidence>
<organism evidence="7 8">
    <name type="scientific">Advenella kashmirensis W13003</name>
    <dbReference type="NCBI Taxonomy" id="1424334"/>
    <lineage>
        <taxon>Bacteria</taxon>
        <taxon>Pseudomonadati</taxon>
        <taxon>Pseudomonadota</taxon>
        <taxon>Betaproteobacteria</taxon>
        <taxon>Burkholderiales</taxon>
        <taxon>Alcaligenaceae</taxon>
    </lineage>
</organism>
<dbReference type="GO" id="GO:0042597">
    <property type="term" value="C:periplasmic space"/>
    <property type="evidence" value="ECO:0007669"/>
    <property type="project" value="UniProtKB-SubCell"/>
</dbReference>
<feature type="domain" description="EfeO-type cupredoxin-like" evidence="6">
    <location>
        <begin position="27"/>
        <end position="132"/>
    </location>
</feature>
<evidence type="ECO:0000256" key="4">
    <source>
        <dbReference type="SAM" id="Phobius"/>
    </source>
</evidence>
<dbReference type="Proteomes" id="UP000018733">
    <property type="component" value="Unassembled WGS sequence"/>
</dbReference>
<evidence type="ECO:0000313" key="8">
    <source>
        <dbReference type="Proteomes" id="UP000018733"/>
    </source>
</evidence>
<protein>
    <submittedName>
        <fullName evidence="7">Multidrug DMT transporter permease</fullName>
    </submittedName>
</protein>
<comment type="subcellular location">
    <subcellularLocation>
        <location evidence="1">Periplasm</location>
    </subcellularLocation>
</comment>
<dbReference type="Pfam" id="PF13473">
    <property type="entry name" value="Cupredoxin_1"/>
    <property type="match status" value="1"/>
</dbReference>
<evidence type="ECO:0000256" key="1">
    <source>
        <dbReference type="ARBA" id="ARBA00004418"/>
    </source>
</evidence>
<keyword evidence="4" id="KW-0472">Membrane</keyword>
<evidence type="ECO:0000313" key="7">
    <source>
        <dbReference type="EMBL" id="ETF02950.1"/>
    </source>
</evidence>
<dbReference type="HOGENOM" id="CLU_050342_2_1_4"/>
<sequence>MMSNSSPRLSLWMRLAVIGSAVLVVVALAAFWYASRLAGKSPTKKNGDAVVVTIRDNVCDPNEITVPAGRTTFTIVNQSQRALEWEILDGVMVVEERENIAPGFSQSMTVKLEPGKFDITCGLLTNPRGVLHVTPSEASAAEAARPSLVRYVGALAEYKVYMALESKALARAAEELAAAIKAGDLSRAQAAYPQAHQGYKRLEPAAALFSDLDTRLEAGAQYFEKRESDPQFMGFHRIEYGLQESSLTDLAPVADQLTADLGTLSTRLQSQGLQPQQLIGSAAKVLRRNADDLATQGNKTDDRYRVSDLQGTLEGTRKIADLLRPLLNKAAPALQKNLDQHFTELDAALGAQRKDGQPDPVVLSKTQQDTLLQPLRALTDDFERMNAALGLE</sequence>
<evidence type="ECO:0000256" key="2">
    <source>
        <dbReference type="ARBA" id="ARBA00005989"/>
    </source>
</evidence>
<gene>
    <name evidence="7" type="ORF">W822_08955</name>
</gene>